<dbReference type="EMBL" id="CAJVAS010000008">
    <property type="protein sequence ID" value="CAG7622110.1"/>
    <property type="molecule type" value="Genomic_DNA"/>
</dbReference>
<feature type="compositionally biased region" description="Basic and acidic residues" evidence="1">
    <location>
        <begin position="12"/>
        <end position="27"/>
    </location>
</feature>
<proteinExistence type="predicted"/>
<dbReference type="Proteomes" id="UP000693672">
    <property type="component" value="Unassembled WGS sequence"/>
</dbReference>
<organism evidence="2 3">
    <name type="scientific">Paenibacillus solanacearum</name>
    <dbReference type="NCBI Taxonomy" id="2048548"/>
    <lineage>
        <taxon>Bacteria</taxon>
        <taxon>Bacillati</taxon>
        <taxon>Bacillota</taxon>
        <taxon>Bacilli</taxon>
        <taxon>Bacillales</taxon>
        <taxon>Paenibacillaceae</taxon>
        <taxon>Paenibacillus</taxon>
    </lineage>
</organism>
<gene>
    <name evidence="2" type="ORF">PAESOLCIP111_02393</name>
</gene>
<evidence type="ECO:0000313" key="3">
    <source>
        <dbReference type="Proteomes" id="UP000693672"/>
    </source>
</evidence>
<dbReference type="RefSeq" id="WP_218092172.1">
    <property type="nucleotide sequence ID" value="NZ_CAJVAS010000008.1"/>
</dbReference>
<evidence type="ECO:0000256" key="1">
    <source>
        <dbReference type="SAM" id="MobiDB-lite"/>
    </source>
</evidence>
<name>A0A916NJ36_9BACL</name>
<keyword evidence="3" id="KW-1185">Reference proteome</keyword>
<reference evidence="2" key="1">
    <citation type="submission" date="2021-06" db="EMBL/GenBank/DDBJ databases">
        <authorList>
            <person name="Criscuolo A."/>
        </authorList>
    </citation>
    <scope>NUCLEOTIDE SEQUENCE</scope>
    <source>
        <strain evidence="2">CIP111600</strain>
    </source>
</reference>
<dbReference type="AlphaFoldDB" id="A0A916NJ36"/>
<comment type="caution">
    <text evidence="2">The sequence shown here is derived from an EMBL/GenBank/DDBJ whole genome shotgun (WGS) entry which is preliminary data.</text>
</comment>
<evidence type="ECO:0000313" key="2">
    <source>
        <dbReference type="EMBL" id="CAG7622110.1"/>
    </source>
</evidence>
<feature type="region of interest" description="Disordered" evidence="1">
    <location>
        <begin position="1"/>
        <end position="27"/>
    </location>
</feature>
<accession>A0A916NJ36</accession>
<sequence>MKRPKSVGGRQPFDHNAGRQDDADRPELQLWGANPYLRTAYDQLAYASDTNRHAAWPAVAKEMEHGDAVDHV</sequence>
<protein>
    <submittedName>
        <fullName evidence="2">Uncharacterized protein</fullName>
    </submittedName>
</protein>